<evidence type="ECO:0000256" key="17">
    <source>
        <dbReference type="PROSITE-ProRule" id="PRU00076"/>
    </source>
</evidence>
<keyword evidence="10" id="KW-0106">Calcium</keyword>
<evidence type="ECO:0000256" key="1">
    <source>
        <dbReference type="ARBA" id="ARBA00004309"/>
    </source>
</evidence>
<keyword evidence="13" id="KW-0325">Glycoprotein</keyword>
<dbReference type="OrthoDB" id="2015116at2759"/>
<dbReference type="InterPro" id="IPR000742">
    <property type="entry name" value="EGF"/>
</dbReference>
<accession>A0A7M7NBQ0</accession>
<dbReference type="KEGG" id="spu:100892701"/>
<evidence type="ECO:0000256" key="18">
    <source>
        <dbReference type="SAM" id="SignalP"/>
    </source>
</evidence>
<evidence type="ECO:0000256" key="15">
    <source>
        <dbReference type="ARBA" id="ARBA00045741"/>
    </source>
</evidence>
<dbReference type="PROSITE" id="PS01186">
    <property type="entry name" value="EGF_2"/>
    <property type="match status" value="1"/>
</dbReference>
<dbReference type="PROSITE" id="PS51034">
    <property type="entry name" value="ZP_2"/>
    <property type="match status" value="1"/>
</dbReference>
<dbReference type="InterPro" id="IPR055355">
    <property type="entry name" value="ZP-C"/>
</dbReference>
<evidence type="ECO:0000256" key="4">
    <source>
        <dbReference type="ARBA" id="ARBA00015737"/>
    </source>
</evidence>
<dbReference type="CDD" id="cd00054">
    <property type="entry name" value="EGF_CA"/>
    <property type="match status" value="3"/>
</dbReference>
<protein>
    <recommendedName>
        <fullName evidence="4">Uromodulin</fullName>
    </recommendedName>
</protein>
<dbReference type="PROSITE" id="PS00682">
    <property type="entry name" value="ZP_1"/>
    <property type="match status" value="1"/>
</dbReference>
<dbReference type="InterPro" id="IPR048290">
    <property type="entry name" value="ZP_chr"/>
</dbReference>
<feature type="chain" id="PRO_5029694222" description="Uromodulin" evidence="18">
    <location>
        <begin position="25"/>
        <end position="460"/>
    </location>
</feature>
<evidence type="ECO:0000256" key="9">
    <source>
        <dbReference type="ARBA" id="ARBA00022737"/>
    </source>
</evidence>
<dbReference type="PROSITE" id="PS01187">
    <property type="entry name" value="EGF_CA"/>
    <property type="match status" value="1"/>
</dbReference>
<dbReference type="InterPro" id="IPR001507">
    <property type="entry name" value="ZP_dom"/>
</dbReference>
<organism evidence="21 22">
    <name type="scientific">Strongylocentrotus purpuratus</name>
    <name type="common">Purple sea urchin</name>
    <dbReference type="NCBI Taxonomy" id="7668"/>
    <lineage>
        <taxon>Eukaryota</taxon>
        <taxon>Metazoa</taxon>
        <taxon>Echinodermata</taxon>
        <taxon>Eleutherozoa</taxon>
        <taxon>Echinozoa</taxon>
        <taxon>Echinoidea</taxon>
        <taxon>Euechinoidea</taxon>
        <taxon>Echinacea</taxon>
        <taxon>Camarodonta</taxon>
        <taxon>Echinidea</taxon>
        <taxon>Strongylocentrotidae</taxon>
        <taxon>Strongylocentrotus</taxon>
    </lineage>
</organism>
<feature type="disulfide bond" evidence="17">
    <location>
        <begin position="52"/>
        <end position="61"/>
    </location>
</feature>
<evidence type="ECO:0000256" key="16">
    <source>
        <dbReference type="ARBA" id="ARBA00046503"/>
    </source>
</evidence>
<feature type="disulfide bond" evidence="17">
    <location>
        <begin position="33"/>
        <end position="50"/>
    </location>
</feature>
<feature type="disulfide bond" evidence="17">
    <location>
        <begin position="169"/>
        <end position="178"/>
    </location>
</feature>
<feature type="domain" description="ZP" evidence="20">
    <location>
        <begin position="189"/>
        <end position="431"/>
    </location>
</feature>
<evidence type="ECO:0000313" key="22">
    <source>
        <dbReference type="Proteomes" id="UP000007110"/>
    </source>
</evidence>
<dbReference type="PROSITE" id="PS50026">
    <property type="entry name" value="EGF_3"/>
    <property type="match status" value="4"/>
</dbReference>
<keyword evidence="22" id="KW-1185">Reference proteome</keyword>
<evidence type="ECO:0000256" key="10">
    <source>
        <dbReference type="ARBA" id="ARBA00022837"/>
    </source>
</evidence>
<dbReference type="PANTHER" id="PTHR14002">
    <property type="entry name" value="ENDOGLIN/TGF-BETA RECEPTOR TYPE III"/>
    <property type="match status" value="1"/>
</dbReference>
<dbReference type="PROSITE" id="PS00022">
    <property type="entry name" value="EGF_1"/>
    <property type="match status" value="3"/>
</dbReference>
<keyword evidence="12 17" id="KW-1015">Disulfide bond</keyword>
<dbReference type="GeneID" id="100892701"/>
<evidence type="ECO:0000256" key="3">
    <source>
        <dbReference type="ARBA" id="ARBA00004613"/>
    </source>
</evidence>
<dbReference type="GO" id="GO:0048589">
    <property type="term" value="P:developmental growth"/>
    <property type="evidence" value="ECO:0007669"/>
    <property type="project" value="UniProtKB-ARBA"/>
</dbReference>
<dbReference type="FunFam" id="2.10.25.10:FF:000508">
    <property type="entry name" value="Eyes shut homolog"/>
    <property type="match status" value="1"/>
</dbReference>
<dbReference type="GO" id="GO:0016324">
    <property type="term" value="C:apical plasma membrane"/>
    <property type="evidence" value="ECO:0007669"/>
    <property type="project" value="UniProtKB-SubCell"/>
</dbReference>
<evidence type="ECO:0000256" key="6">
    <source>
        <dbReference type="ARBA" id="ARBA00022525"/>
    </source>
</evidence>
<keyword evidence="7 17" id="KW-0245">EGF-like domain</keyword>
<evidence type="ECO:0000259" key="19">
    <source>
        <dbReference type="PROSITE" id="PS50026"/>
    </source>
</evidence>
<dbReference type="Proteomes" id="UP000007110">
    <property type="component" value="Unassembled WGS sequence"/>
</dbReference>
<evidence type="ECO:0000256" key="12">
    <source>
        <dbReference type="ARBA" id="ARBA00023157"/>
    </source>
</evidence>
<evidence type="ECO:0000313" key="21">
    <source>
        <dbReference type="EnsemblMetazoa" id="XP_030834125"/>
    </source>
</evidence>
<dbReference type="InterPro" id="IPR017977">
    <property type="entry name" value="ZP_dom_CS"/>
</dbReference>
<evidence type="ECO:0000256" key="7">
    <source>
        <dbReference type="ARBA" id="ARBA00022536"/>
    </source>
</evidence>
<dbReference type="SUPFAM" id="SSF57196">
    <property type="entry name" value="EGF/Laminin"/>
    <property type="match status" value="4"/>
</dbReference>
<reference evidence="22" key="1">
    <citation type="submission" date="2015-02" db="EMBL/GenBank/DDBJ databases">
        <title>Genome sequencing for Strongylocentrotus purpuratus.</title>
        <authorList>
            <person name="Murali S."/>
            <person name="Liu Y."/>
            <person name="Vee V."/>
            <person name="English A."/>
            <person name="Wang M."/>
            <person name="Skinner E."/>
            <person name="Han Y."/>
            <person name="Muzny D.M."/>
            <person name="Worley K.C."/>
            <person name="Gibbs R.A."/>
        </authorList>
    </citation>
    <scope>NUCLEOTIDE SEQUENCE</scope>
</reference>
<evidence type="ECO:0000256" key="13">
    <source>
        <dbReference type="ARBA" id="ARBA00023180"/>
    </source>
</evidence>
<dbReference type="SMART" id="SM00179">
    <property type="entry name" value="EGF_CA"/>
    <property type="match status" value="4"/>
</dbReference>
<dbReference type="GO" id="GO:0005576">
    <property type="term" value="C:extracellular region"/>
    <property type="evidence" value="ECO:0007669"/>
    <property type="project" value="UniProtKB-SubCell"/>
</dbReference>
<keyword evidence="14" id="KW-0966">Cell projection</keyword>
<feature type="disulfide bond" evidence="17">
    <location>
        <begin position="91"/>
        <end position="100"/>
    </location>
</feature>
<feature type="disulfide bond" evidence="17">
    <location>
        <begin position="131"/>
        <end position="140"/>
    </location>
</feature>
<dbReference type="InParanoid" id="A0A7M7NBQ0"/>
<evidence type="ECO:0000259" key="20">
    <source>
        <dbReference type="PROSITE" id="PS51034"/>
    </source>
</evidence>
<evidence type="ECO:0000256" key="2">
    <source>
        <dbReference type="ARBA" id="ARBA00004539"/>
    </source>
</evidence>
<feature type="domain" description="EGF-like" evidence="19">
    <location>
        <begin position="143"/>
        <end position="179"/>
    </location>
</feature>
<dbReference type="GO" id="GO:0005509">
    <property type="term" value="F:calcium ion binding"/>
    <property type="evidence" value="ECO:0007669"/>
    <property type="project" value="InterPro"/>
</dbReference>
<dbReference type="AlphaFoldDB" id="A0A7M7NBQ0"/>
<evidence type="ECO:0000256" key="11">
    <source>
        <dbReference type="ARBA" id="ARBA00023136"/>
    </source>
</evidence>
<keyword evidence="5" id="KW-1003">Cell membrane</keyword>
<dbReference type="RefSeq" id="XP_030834125.1">
    <property type="nucleotide sequence ID" value="XM_030978265.1"/>
</dbReference>
<comment type="function">
    <text evidence="15">Functions in biogenesis and organization of the apical membrane of epithelial cells of the thick ascending limb of Henle's loop (TALH), where it promotes formation of complex filamentous gel-like structure that may play a role in the water barrier permeability. May serve as a receptor for binding and endocytosis of cytokines (IL-1, IL-2) and TNF. Facilitates neutrophil migration across renal epithelia.</text>
</comment>
<keyword evidence="9" id="KW-0677">Repeat</keyword>
<feature type="disulfide bond" evidence="17">
    <location>
        <begin position="112"/>
        <end position="129"/>
    </location>
</feature>
<keyword evidence="6" id="KW-0964">Secreted</keyword>
<dbReference type="GO" id="GO:0098552">
    <property type="term" value="C:side of membrane"/>
    <property type="evidence" value="ECO:0007669"/>
    <property type="project" value="UniProtKB-KW"/>
</dbReference>
<name>A0A7M7NBQ0_STRPU</name>
<dbReference type="GO" id="GO:0060170">
    <property type="term" value="C:ciliary membrane"/>
    <property type="evidence" value="ECO:0007669"/>
    <property type="project" value="UniProtKB-SubCell"/>
</dbReference>
<dbReference type="SMART" id="SM00181">
    <property type="entry name" value="EGF"/>
    <property type="match status" value="4"/>
</dbReference>
<comment type="subunit">
    <text evidence="16">Homodimer that then polymerizes into long filaments. The filaments can additionally assemble laterally to form a sheet. The filaments consist of a zigzag-shaped backbone with laterally protruding arms which interact with bacterial adhesin fimH. Two fimH molecules can bind to a single UMOD monomer.</text>
</comment>
<dbReference type="InterPro" id="IPR000152">
    <property type="entry name" value="EGF-type_Asp/Asn_hydroxyl_site"/>
</dbReference>
<dbReference type="Gene3D" id="2.60.40.4100">
    <property type="entry name" value="Zona pellucida, ZP-C domain"/>
    <property type="match status" value="1"/>
</dbReference>
<sequence length="460" mass="50355">MAKFHFLVVCSLLAVLFHSYLGSAAETCDEDPCLNRGSCTSETNSTGYQCTCQNGYTGTNCEVDPCANAPCLNGGTCQVRDDSEVGYICFCKKNFLEMNCGRDANACRSTPCLHRGDCRNRPATGSFMCRCLPGTSGDQCQNNVDDCANSPCQNNGTCTDRIGGFICICPKGIVGQLCEMDFSSQIEVTCDAKKMTVTLVPSLLPDEYDLRSIHLDDETCSGVLEDSKIKLSTPYEDCGTTVKDSGDTIIFSNTILHTKNVITSHDLLKLPVECILGKKETLYGGPYQLKHGLPTAFKGYGRFELTLKRYASSRFNVVVLPNSRDDRVGDPMFYAASLESSANLTVLLDDCWTTPHEEPNDTVRYDLIVDGCPDEPSVMLWNITDPLKQGFSFRAFDFVGYVKVHVHCDVTVCVTGSSGCKQSCNGNPLPRLRRSLREAPSLSMTNNAISSDPITLNYDV</sequence>
<feature type="domain" description="EGF-like" evidence="19">
    <location>
        <begin position="24"/>
        <end position="62"/>
    </location>
</feature>
<dbReference type="Gene3D" id="2.10.25.10">
    <property type="entry name" value="Laminin"/>
    <property type="match status" value="4"/>
</dbReference>
<dbReference type="InterPro" id="IPR018097">
    <property type="entry name" value="EGF_Ca-bd_CS"/>
</dbReference>
<feature type="signal peptide" evidence="18">
    <location>
        <begin position="1"/>
        <end position="24"/>
    </location>
</feature>
<dbReference type="Pfam" id="PF00100">
    <property type="entry name" value="Zona_pellucida"/>
    <property type="match status" value="1"/>
</dbReference>
<dbReference type="OMA" id="YKCETRI"/>
<dbReference type="GO" id="GO:0045087">
    <property type="term" value="P:innate immune response"/>
    <property type="evidence" value="ECO:0007669"/>
    <property type="project" value="UniProtKB-KW"/>
</dbReference>
<dbReference type="InterPro" id="IPR042235">
    <property type="entry name" value="ZP-C_dom"/>
</dbReference>
<dbReference type="PANTHER" id="PTHR14002:SF43">
    <property type="entry name" value="DELTA-LIKE PROTEIN"/>
    <property type="match status" value="1"/>
</dbReference>
<evidence type="ECO:0000256" key="5">
    <source>
        <dbReference type="ARBA" id="ARBA00022475"/>
    </source>
</evidence>
<feature type="domain" description="EGF-like" evidence="19">
    <location>
        <begin position="103"/>
        <end position="141"/>
    </location>
</feature>
<reference evidence="21" key="2">
    <citation type="submission" date="2021-01" db="UniProtKB">
        <authorList>
            <consortium name="EnsemblMetazoa"/>
        </authorList>
    </citation>
    <scope>IDENTIFICATION</scope>
</reference>
<dbReference type="SMART" id="SM00241">
    <property type="entry name" value="ZP"/>
    <property type="match status" value="1"/>
</dbReference>
<dbReference type="PRINTS" id="PR00023">
    <property type="entry name" value="ZPELLUCIDA"/>
</dbReference>
<comment type="subcellular location">
    <subcellularLocation>
        <location evidence="2">Basolateral cell membrane</location>
        <topology evidence="2">Lipid-anchor</topology>
        <topology evidence="2">GPI-anchor</topology>
    </subcellularLocation>
    <subcellularLocation>
        <location evidence="1">Cell projection</location>
        <location evidence="1">Cilium membrane</location>
    </subcellularLocation>
    <subcellularLocation>
        <location evidence="3">Secreted</location>
    </subcellularLocation>
</comment>
<dbReference type="Gene3D" id="2.60.40.3210">
    <property type="entry name" value="Zona pellucida, ZP-N domain"/>
    <property type="match status" value="1"/>
</dbReference>
<dbReference type="FunFam" id="2.10.25.10:FF:000472">
    <property type="entry name" value="Uncharacterized protein, isoform A"/>
    <property type="match status" value="1"/>
</dbReference>
<dbReference type="EnsemblMetazoa" id="XM_030978265">
    <property type="protein sequence ID" value="XP_030834125"/>
    <property type="gene ID" value="LOC100892701"/>
</dbReference>
<keyword evidence="8 18" id="KW-0732">Signal</keyword>
<dbReference type="PROSITE" id="PS00010">
    <property type="entry name" value="ASX_HYDROXYL"/>
    <property type="match status" value="1"/>
</dbReference>
<feature type="domain" description="EGF-like" evidence="19">
    <location>
        <begin position="63"/>
        <end position="101"/>
    </location>
</feature>
<dbReference type="GO" id="GO:0016323">
    <property type="term" value="C:basolateral plasma membrane"/>
    <property type="evidence" value="ECO:0007669"/>
    <property type="project" value="UniProtKB-SubCell"/>
</dbReference>
<keyword evidence="11" id="KW-0472">Membrane</keyword>
<proteinExistence type="predicted"/>
<dbReference type="Pfam" id="PF00008">
    <property type="entry name" value="EGF"/>
    <property type="match status" value="4"/>
</dbReference>
<dbReference type="InterPro" id="IPR001881">
    <property type="entry name" value="EGF-like_Ca-bd_dom"/>
</dbReference>
<comment type="caution">
    <text evidence="17">Lacks conserved residue(s) required for the propagation of feature annotation.</text>
</comment>
<evidence type="ECO:0000256" key="14">
    <source>
        <dbReference type="ARBA" id="ARBA00023273"/>
    </source>
</evidence>
<evidence type="ECO:0000256" key="8">
    <source>
        <dbReference type="ARBA" id="ARBA00022729"/>
    </source>
</evidence>